<dbReference type="CDD" id="cd00301">
    <property type="entry name" value="lipocalin_FABP"/>
    <property type="match status" value="1"/>
</dbReference>
<dbReference type="InterPro" id="IPR022272">
    <property type="entry name" value="Lipocalin_CS"/>
</dbReference>
<dbReference type="GO" id="GO:0000302">
    <property type="term" value="P:response to reactive oxygen species"/>
    <property type="evidence" value="ECO:0007669"/>
    <property type="project" value="TreeGrafter"/>
</dbReference>
<organism evidence="3">
    <name type="scientific">Menopon gallinae</name>
    <name type="common">poultry shaft louse</name>
    <dbReference type="NCBI Taxonomy" id="328185"/>
    <lineage>
        <taxon>Eukaryota</taxon>
        <taxon>Metazoa</taxon>
        <taxon>Ecdysozoa</taxon>
        <taxon>Arthropoda</taxon>
        <taxon>Hexapoda</taxon>
        <taxon>Insecta</taxon>
        <taxon>Pterygota</taxon>
        <taxon>Neoptera</taxon>
        <taxon>Paraneoptera</taxon>
        <taxon>Psocodea</taxon>
        <taxon>Troctomorpha</taxon>
        <taxon>Phthiraptera</taxon>
        <taxon>Amblycera</taxon>
        <taxon>Menoponidae</taxon>
        <taxon>Menopon</taxon>
    </lineage>
</organism>
<accession>A0AAW2HXK6</accession>
<feature type="compositionally biased region" description="Basic residues" evidence="1">
    <location>
        <begin position="242"/>
        <end position="258"/>
    </location>
</feature>
<dbReference type="GO" id="GO:0046422">
    <property type="term" value="F:violaxanthin de-epoxidase activity"/>
    <property type="evidence" value="ECO:0007669"/>
    <property type="project" value="InterPro"/>
</dbReference>
<dbReference type="Gene3D" id="2.40.128.20">
    <property type="match status" value="1"/>
</dbReference>
<comment type="caution">
    <text evidence="3">The sequence shown here is derived from an EMBL/GenBank/DDBJ whole genome shotgun (WGS) entry which is preliminary data.</text>
</comment>
<dbReference type="EMBL" id="JARGDH010000002">
    <property type="protein sequence ID" value="KAL0274737.1"/>
    <property type="molecule type" value="Genomic_DNA"/>
</dbReference>
<protein>
    <recommendedName>
        <fullName evidence="2">VDE lipocalin domain-containing protein</fullName>
    </recommendedName>
</protein>
<dbReference type="AlphaFoldDB" id="A0AAW2HXK6"/>
<dbReference type="InterPro" id="IPR010788">
    <property type="entry name" value="VDE_dom"/>
</dbReference>
<dbReference type="Pfam" id="PF07137">
    <property type="entry name" value="VDE"/>
    <property type="match status" value="1"/>
</dbReference>
<evidence type="ECO:0000259" key="2">
    <source>
        <dbReference type="Pfam" id="PF07137"/>
    </source>
</evidence>
<dbReference type="InterPro" id="IPR012674">
    <property type="entry name" value="Calycin"/>
</dbReference>
<reference evidence="3" key="1">
    <citation type="journal article" date="2024" name="Gigascience">
        <title>Chromosome-level genome of the poultry shaft louse Menopon gallinae provides insight into the host-switching and adaptive evolution of parasitic lice.</title>
        <authorList>
            <person name="Xu Y."/>
            <person name="Ma L."/>
            <person name="Liu S."/>
            <person name="Liang Y."/>
            <person name="Liu Q."/>
            <person name="He Z."/>
            <person name="Tian L."/>
            <person name="Duan Y."/>
            <person name="Cai W."/>
            <person name="Li H."/>
            <person name="Song F."/>
        </authorList>
    </citation>
    <scope>NUCLEOTIDE SEQUENCE</scope>
    <source>
        <strain evidence="3">Cailab_2023a</strain>
    </source>
</reference>
<gene>
    <name evidence="3" type="ORF">PYX00_002790</name>
</gene>
<name>A0AAW2HXK6_9NEOP</name>
<sequence length="258" mass="29956">MKQQWRTLCFDRNSDSHASSLSVITILVRGRVGNENRQCHSLDVMYRVLVLLLVLCSASCYKPREDKTKCPKVKALRNFDINELMGTWYIVEYYASSEEMPEYSCMRSAFTISLQPLGISMKFNYSFVDDPEREKLNGNITWEVPDGNQPAHWVHAEDTYEGVYNTYVLDSDYNSFGLLLHCAEKSGTERYLSSLVLSREQTLKRNIINYLREKLPRYGVDLEYMFPISQKDCDLESSVGNRRTKKKGVRKHPLKHHG</sequence>
<feature type="region of interest" description="Disordered" evidence="1">
    <location>
        <begin position="237"/>
        <end position="258"/>
    </location>
</feature>
<dbReference type="GO" id="GO:0006629">
    <property type="term" value="P:lipid metabolic process"/>
    <property type="evidence" value="ECO:0007669"/>
    <property type="project" value="TreeGrafter"/>
</dbReference>
<dbReference type="PANTHER" id="PTHR10612">
    <property type="entry name" value="APOLIPOPROTEIN D"/>
    <property type="match status" value="1"/>
</dbReference>
<evidence type="ECO:0000256" key="1">
    <source>
        <dbReference type="SAM" id="MobiDB-lite"/>
    </source>
</evidence>
<evidence type="ECO:0000313" key="3">
    <source>
        <dbReference type="EMBL" id="KAL0274737.1"/>
    </source>
</evidence>
<feature type="domain" description="VDE lipocalin" evidence="2">
    <location>
        <begin position="59"/>
        <end position="226"/>
    </location>
</feature>
<dbReference type="GO" id="GO:0005737">
    <property type="term" value="C:cytoplasm"/>
    <property type="evidence" value="ECO:0007669"/>
    <property type="project" value="TreeGrafter"/>
</dbReference>
<dbReference type="PANTHER" id="PTHR10612:SF11">
    <property type="entry name" value="KARL, ISOFORM A"/>
    <property type="match status" value="1"/>
</dbReference>
<dbReference type="PROSITE" id="PS00213">
    <property type="entry name" value="LIPOCALIN"/>
    <property type="match status" value="1"/>
</dbReference>
<proteinExistence type="predicted"/>
<dbReference type="SUPFAM" id="SSF50814">
    <property type="entry name" value="Lipocalins"/>
    <property type="match status" value="1"/>
</dbReference>